<protein>
    <submittedName>
        <fullName evidence="1">Uncharacterized protein</fullName>
    </submittedName>
</protein>
<name>A0A0A8Z425_ARUDO</name>
<accession>A0A0A8Z425</accession>
<dbReference type="EMBL" id="GBRH01265432">
    <property type="protein sequence ID" value="JAD32463.1"/>
    <property type="molecule type" value="Transcribed_RNA"/>
</dbReference>
<dbReference type="AlphaFoldDB" id="A0A0A8Z425"/>
<organism evidence="1">
    <name type="scientific">Arundo donax</name>
    <name type="common">Giant reed</name>
    <name type="synonym">Donax arundinaceus</name>
    <dbReference type="NCBI Taxonomy" id="35708"/>
    <lineage>
        <taxon>Eukaryota</taxon>
        <taxon>Viridiplantae</taxon>
        <taxon>Streptophyta</taxon>
        <taxon>Embryophyta</taxon>
        <taxon>Tracheophyta</taxon>
        <taxon>Spermatophyta</taxon>
        <taxon>Magnoliopsida</taxon>
        <taxon>Liliopsida</taxon>
        <taxon>Poales</taxon>
        <taxon>Poaceae</taxon>
        <taxon>PACMAD clade</taxon>
        <taxon>Arundinoideae</taxon>
        <taxon>Arundineae</taxon>
        <taxon>Arundo</taxon>
    </lineage>
</organism>
<sequence>MALSLSTNRRGGISLRGKFCSPCTQPLLVLGIILSAWPVQSYAFSKSSGQYLFNSDLVID</sequence>
<reference evidence="1" key="1">
    <citation type="submission" date="2014-09" db="EMBL/GenBank/DDBJ databases">
        <authorList>
            <person name="Magalhaes I.L.F."/>
            <person name="Oliveira U."/>
            <person name="Santos F.R."/>
            <person name="Vidigal T.H.D.A."/>
            <person name="Brescovit A.D."/>
            <person name="Santos A.J."/>
        </authorList>
    </citation>
    <scope>NUCLEOTIDE SEQUENCE</scope>
    <source>
        <tissue evidence="1">Shoot tissue taken approximately 20 cm above the soil surface</tissue>
    </source>
</reference>
<reference evidence="1" key="2">
    <citation type="journal article" date="2015" name="Data Brief">
        <title>Shoot transcriptome of the giant reed, Arundo donax.</title>
        <authorList>
            <person name="Barrero R.A."/>
            <person name="Guerrero F.D."/>
            <person name="Moolhuijzen P."/>
            <person name="Goolsby J.A."/>
            <person name="Tidwell J."/>
            <person name="Bellgard S.E."/>
            <person name="Bellgard M.I."/>
        </authorList>
    </citation>
    <scope>NUCLEOTIDE SEQUENCE</scope>
    <source>
        <tissue evidence="1">Shoot tissue taken approximately 20 cm above the soil surface</tissue>
    </source>
</reference>
<proteinExistence type="predicted"/>
<evidence type="ECO:0000313" key="1">
    <source>
        <dbReference type="EMBL" id="JAD32463.1"/>
    </source>
</evidence>